<feature type="transmembrane region" description="Helical" evidence="14">
    <location>
        <begin position="62"/>
        <end position="84"/>
    </location>
</feature>
<keyword evidence="7 14" id="KW-1133">Transmembrane helix</keyword>
<sequence length="234" mass="27326">YSETDADPHNANRGFFYAHMGWLFVEPHPEACMTCKLHNQYTKNVDLSDLLEDPIVYYQKKFYLPLVIIIWFVIPVLLPCYWWHETFSNSLAISITRYHASLCIHVAHLWGIRPYDKNINPAESQSVTWLTIGEGYHNYHHVFPYDYSTGEYGWEDNFNITTLLIDYCARYGLAYDLKKPTPLTIEQTRTNRGLPDVVNKPNIPAVDYLTGIGVQTWLIWVPITCRFIRVLIGF</sequence>
<dbReference type="PANTHER" id="PTHR11351:SF31">
    <property type="entry name" value="DESATURASE 1, ISOFORM A-RELATED"/>
    <property type="match status" value="1"/>
</dbReference>
<feature type="non-terminal residue" evidence="15">
    <location>
        <position position="1"/>
    </location>
</feature>
<dbReference type="InterPro" id="IPR015876">
    <property type="entry name" value="Acyl-CoA_DS"/>
</dbReference>
<evidence type="ECO:0000256" key="9">
    <source>
        <dbReference type="ARBA" id="ARBA00023004"/>
    </source>
</evidence>
<keyword evidence="8 13" id="KW-0560">Oxidoreductase</keyword>
<dbReference type="GO" id="GO:0005506">
    <property type="term" value="F:iron ion binding"/>
    <property type="evidence" value="ECO:0007669"/>
    <property type="project" value="TreeGrafter"/>
</dbReference>
<reference evidence="15" key="1">
    <citation type="submission" date="2020-11" db="EMBL/GenBank/DDBJ databases">
        <authorList>
            <person name="Tran Van P."/>
        </authorList>
    </citation>
    <scope>NUCLEOTIDE SEQUENCE</scope>
</reference>
<comment type="cofactor">
    <cofactor evidence="13">
        <name>Fe(2+)</name>
        <dbReference type="ChEBI" id="CHEBI:29033"/>
    </cofactor>
</comment>
<dbReference type="PROSITE" id="PS00476">
    <property type="entry name" value="FATTY_ACID_DESATUR_1"/>
    <property type="match status" value="1"/>
</dbReference>
<name>A0A7R9QN21_9ACAR</name>
<proteinExistence type="inferred from homology"/>
<evidence type="ECO:0000256" key="2">
    <source>
        <dbReference type="ARBA" id="ARBA00009295"/>
    </source>
</evidence>
<dbReference type="Proteomes" id="UP000728032">
    <property type="component" value="Unassembled WGS sequence"/>
</dbReference>
<keyword evidence="9" id="KW-0408">Iron</keyword>
<dbReference type="PRINTS" id="PR00075">
    <property type="entry name" value="FACDDSATRASE"/>
</dbReference>
<dbReference type="EMBL" id="CAJPVJ010004080">
    <property type="protein sequence ID" value="CAG2168268.1"/>
    <property type="molecule type" value="Genomic_DNA"/>
</dbReference>
<dbReference type="GO" id="GO:0004768">
    <property type="term" value="F:stearoyl-CoA 9-desaturase activity"/>
    <property type="evidence" value="ECO:0007669"/>
    <property type="project" value="TreeGrafter"/>
</dbReference>
<keyword evidence="5" id="KW-0479">Metal-binding</keyword>
<evidence type="ECO:0000256" key="3">
    <source>
        <dbReference type="ARBA" id="ARBA00022516"/>
    </source>
</evidence>
<dbReference type="InterPro" id="IPR001522">
    <property type="entry name" value="FADS-1_CS"/>
</dbReference>
<keyword evidence="12 13" id="KW-0275">Fatty acid biosynthesis</keyword>
<comment type="similarity">
    <text evidence="2 13">Belongs to the fatty acid desaturase type 1 family.</text>
</comment>
<keyword evidence="4 13" id="KW-0812">Transmembrane</keyword>
<organism evidence="15">
    <name type="scientific">Oppiella nova</name>
    <dbReference type="NCBI Taxonomy" id="334625"/>
    <lineage>
        <taxon>Eukaryota</taxon>
        <taxon>Metazoa</taxon>
        <taxon>Ecdysozoa</taxon>
        <taxon>Arthropoda</taxon>
        <taxon>Chelicerata</taxon>
        <taxon>Arachnida</taxon>
        <taxon>Acari</taxon>
        <taxon>Acariformes</taxon>
        <taxon>Sarcoptiformes</taxon>
        <taxon>Oribatida</taxon>
        <taxon>Brachypylina</taxon>
        <taxon>Oppioidea</taxon>
        <taxon>Oppiidae</taxon>
        <taxon>Oppiella</taxon>
    </lineage>
</organism>
<dbReference type="AlphaFoldDB" id="A0A7R9QN21"/>
<comment type="subcellular location">
    <subcellularLocation>
        <location evidence="1">Membrane</location>
        <topology evidence="1">Multi-pass membrane protein</topology>
    </subcellularLocation>
</comment>
<evidence type="ECO:0000256" key="4">
    <source>
        <dbReference type="ARBA" id="ARBA00022692"/>
    </source>
</evidence>
<dbReference type="PANTHER" id="PTHR11351">
    <property type="entry name" value="ACYL-COA DESATURASE"/>
    <property type="match status" value="1"/>
</dbReference>
<keyword evidence="6" id="KW-0276">Fatty acid metabolism</keyword>
<keyword evidence="11 14" id="KW-0472">Membrane</keyword>
<keyword evidence="10" id="KW-0443">Lipid metabolism</keyword>
<evidence type="ECO:0000313" key="15">
    <source>
        <dbReference type="EMBL" id="CAD7650342.1"/>
    </source>
</evidence>
<accession>A0A7R9QN21</accession>
<dbReference type="CDD" id="cd03505">
    <property type="entry name" value="Delta9-FADS-like"/>
    <property type="match status" value="1"/>
</dbReference>
<keyword evidence="3 13" id="KW-0444">Lipid biosynthesis</keyword>
<evidence type="ECO:0000256" key="12">
    <source>
        <dbReference type="ARBA" id="ARBA00023160"/>
    </source>
</evidence>
<evidence type="ECO:0000256" key="6">
    <source>
        <dbReference type="ARBA" id="ARBA00022832"/>
    </source>
</evidence>
<comment type="domain">
    <text evidence="13">The histidine box domains are involved in binding the catalytic metal ions.</text>
</comment>
<evidence type="ECO:0000256" key="14">
    <source>
        <dbReference type="SAM" id="Phobius"/>
    </source>
</evidence>
<evidence type="ECO:0000313" key="16">
    <source>
        <dbReference type="Proteomes" id="UP000728032"/>
    </source>
</evidence>
<evidence type="ECO:0000256" key="7">
    <source>
        <dbReference type="ARBA" id="ARBA00022989"/>
    </source>
</evidence>
<evidence type="ECO:0000256" key="10">
    <source>
        <dbReference type="ARBA" id="ARBA00023098"/>
    </source>
</evidence>
<dbReference type="GO" id="GO:0005789">
    <property type="term" value="C:endoplasmic reticulum membrane"/>
    <property type="evidence" value="ECO:0007669"/>
    <property type="project" value="TreeGrafter"/>
</dbReference>
<evidence type="ECO:0000256" key="8">
    <source>
        <dbReference type="ARBA" id="ARBA00023002"/>
    </source>
</evidence>
<evidence type="ECO:0000256" key="13">
    <source>
        <dbReference type="RuleBase" id="RU000581"/>
    </source>
</evidence>
<dbReference type="OrthoDB" id="10260134at2759"/>
<protein>
    <submittedName>
        <fullName evidence="15">Uncharacterized protein</fullName>
    </submittedName>
</protein>
<evidence type="ECO:0000256" key="1">
    <source>
        <dbReference type="ARBA" id="ARBA00004141"/>
    </source>
</evidence>
<evidence type="ECO:0000256" key="11">
    <source>
        <dbReference type="ARBA" id="ARBA00023136"/>
    </source>
</evidence>
<evidence type="ECO:0000256" key="5">
    <source>
        <dbReference type="ARBA" id="ARBA00022723"/>
    </source>
</evidence>
<gene>
    <name evidence="15" type="ORF">ONB1V03_LOCUS7759</name>
</gene>
<keyword evidence="16" id="KW-1185">Reference proteome</keyword>
<dbReference type="EMBL" id="OC918905">
    <property type="protein sequence ID" value="CAD7650342.1"/>
    <property type="molecule type" value="Genomic_DNA"/>
</dbReference>
<dbReference type="GO" id="GO:0006636">
    <property type="term" value="P:unsaturated fatty acid biosynthetic process"/>
    <property type="evidence" value="ECO:0007669"/>
    <property type="project" value="TreeGrafter"/>
</dbReference>